<dbReference type="InterPro" id="IPR002823">
    <property type="entry name" value="DUF112_TM"/>
</dbReference>
<feature type="transmembrane region" description="Helical" evidence="1">
    <location>
        <begin position="21"/>
        <end position="47"/>
    </location>
</feature>
<sequence>MLDMVLQGMLGVLQPINILTLILTVSLGIVIGALPGFGAATGLILVLPLTYNLDPGTAFVALCGVYVGAEYGGSISSILLNTPGTGGAVVTCFDGFPLAQQGKAREALFTSNIASFSGGIVSGLVMLFCMPILGGAVLHFGAGEILVLAVIGLLLVGSISAGDPLKGVGSAALGVFMTCIGADAFMGNPRFDFDIPILIGGIPFIPVMLGVFSVPHLLRLALGWQGGVQAISMQNMSMRENARIFLDVFRDMFARMKILLLRSGLFGVLIGIVPGVGGSVATMVAYSSAKRASKHPEMFGKGAQEGVAAPEASNNGLVGGSLIPVLALGIPGSPAAAIFMGAIFLHGMTPGPNFLVSQGNLVYLLIMAVFMAAVVQLLLGFLTIGSFANILKVPPYLLCSSLLVICCIGAYVVRGLEFDMWLFSGFGLAAFFLVRLGFNPGAFILGMILGGITEGSLLETLTLARAQGGLLTYFMGRTIALIIIGMVVIYFAWRLFSVWRTHEPRSAAEASARAETREVGPWSGLRGYDAAYSVLLLGICAWLYSMLDELAPSTALFPRIVLTVLMLSMGALLAKTVFFGRLYANKTESPFSGTRWTALSGVLIVWGLYLWGVGVLGFYVSSFLMVLVLTVMLRAAAGEVGSPRSLLACLVFSVIYGIAAYIVFKIFFGIVTPTGLIG</sequence>
<evidence type="ECO:0000313" key="5">
    <source>
        <dbReference type="Proteomes" id="UP000824225"/>
    </source>
</evidence>
<feature type="transmembrane region" description="Helical" evidence="1">
    <location>
        <begin position="193"/>
        <end position="214"/>
    </location>
</feature>
<dbReference type="InterPro" id="IPR009936">
    <property type="entry name" value="DUF1468"/>
</dbReference>
<reference evidence="4" key="1">
    <citation type="journal article" date="2021" name="PeerJ">
        <title>Extensive microbial diversity within the chicken gut microbiome revealed by metagenomics and culture.</title>
        <authorList>
            <person name="Gilroy R."/>
            <person name="Ravi A."/>
            <person name="Getino M."/>
            <person name="Pursley I."/>
            <person name="Horton D.L."/>
            <person name="Alikhan N.F."/>
            <person name="Baker D."/>
            <person name="Gharbi K."/>
            <person name="Hall N."/>
            <person name="Watson M."/>
            <person name="Adriaenssens E.M."/>
            <person name="Foster-Nyarko E."/>
            <person name="Jarju S."/>
            <person name="Secka A."/>
            <person name="Antonio M."/>
            <person name="Oren A."/>
            <person name="Chaudhuri R.R."/>
            <person name="La Ragione R."/>
            <person name="Hildebrand F."/>
            <person name="Pallen M.J."/>
        </authorList>
    </citation>
    <scope>NUCLEOTIDE SEQUENCE</scope>
    <source>
        <strain evidence="4">CHK186-16707</strain>
    </source>
</reference>
<organism evidence="4 5">
    <name type="scientific">Candidatus Mailhella merdigallinarum</name>
    <dbReference type="NCBI Taxonomy" id="2838658"/>
    <lineage>
        <taxon>Bacteria</taxon>
        <taxon>Pseudomonadati</taxon>
        <taxon>Thermodesulfobacteriota</taxon>
        <taxon>Desulfovibrionia</taxon>
        <taxon>Desulfovibrionales</taxon>
        <taxon>Desulfovibrionaceae</taxon>
        <taxon>Mailhella</taxon>
    </lineage>
</organism>
<feature type="domain" description="DUF1468" evidence="3">
    <location>
        <begin position="533"/>
        <end position="673"/>
    </location>
</feature>
<dbReference type="EMBL" id="DXAN01000026">
    <property type="protein sequence ID" value="HJA09104.1"/>
    <property type="molecule type" value="Genomic_DNA"/>
</dbReference>
<evidence type="ECO:0000259" key="3">
    <source>
        <dbReference type="Pfam" id="PF07331"/>
    </source>
</evidence>
<dbReference type="Pfam" id="PF01970">
    <property type="entry name" value="TctA"/>
    <property type="match status" value="1"/>
</dbReference>
<proteinExistence type="predicted"/>
<feature type="domain" description="DUF112" evidence="2">
    <location>
        <begin position="18"/>
        <end position="445"/>
    </location>
</feature>
<dbReference type="AlphaFoldDB" id="A0A9D2KKP1"/>
<dbReference type="PANTHER" id="PTHR35342">
    <property type="entry name" value="TRICARBOXYLIC TRANSPORT PROTEIN"/>
    <property type="match status" value="1"/>
</dbReference>
<feature type="transmembrane region" description="Helical" evidence="1">
    <location>
        <begin position="603"/>
        <end position="633"/>
    </location>
</feature>
<feature type="transmembrane region" description="Helical" evidence="1">
    <location>
        <begin position="393"/>
        <end position="413"/>
    </location>
</feature>
<evidence type="ECO:0000313" key="4">
    <source>
        <dbReference type="EMBL" id="HJA09104.1"/>
    </source>
</evidence>
<comment type="caution">
    <text evidence="4">The sequence shown here is derived from an EMBL/GenBank/DDBJ whole genome shotgun (WGS) entry which is preliminary data.</text>
</comment>
<name>A0A9D2KKP1_9BACT</name>
<feature type="transmembrane region" description="Helical" evidence="1">
    <location>
        <begin position="168"/>
        <end position="186"/>
    </location>
</feature>
<gene>
    <name evidence="4" type="ORF">H9962_07955</name>
</gene>
<feature type="transmembrane region" description="Helical" evidence="1">
    <location>
        <begin position="322"/>
        <end position="349"/>
    </location>
</feature>
<feature type="transmembrane region" description="Helical" evidence="1">
    <location>
        <begin position="259"/>
        <end position="286"/>
    </location>
</feature>
<feature type="transmembrane region" description="Helical" evidence="1">
    <location>
        <begin position="645"/>
        <end position="668"/>
    </location>
</feature>
<reference evidence="4" key="2">
    <citation type="submission" date="2021-04" db="EMBL/GenBank/DDBJ databases">
        <authorList>
            <person name="Gilroy R."/>
        </authorList>
    </citation>
    <scope>NUCLEOTIDE SEQUENCE</scope>
    <source>
        <strain evidence="4">CHK186-16707</strain>
    </source>
</reference>
<feature type="transmembrane region" description="Helical" evidence="1">
    <location>
        <begin position="530"/>
        <end position="547"/>
    </location>
</feature>
<evidence type="ECO:0000259" key="2">
    <source>
        <dbReference type="Pfam" id="PF01970"/>
    </source>
</evidence>
<accession>A0A9D2KKP1</accession>
<evidence type="ECO:0000256" key="1">
    <source>
        <dbReference type="SAM" id="Phobius"/>
    </source>
</evidence>
<protein>
    <submittedName>
        <fullName evidence="4">Tripartite tricarboxylate transporter permease</fullName>
    </submittedName>
</protein>
<dbReference type="Pfam" id="PF07331">
    <property type="entry name" value="TctB"/>
    <property type="match status" value="1"/>
</dbReference>
<dbReference type="PANTHER" id="PTHR35342:SF5">
    <property type="entry name" value="TRICARBOXYLIC TRANSPORT PROTEIN"/>
    <property type="match status" value="1"/>
</dbReference>
<keyword evidence="1" id="KW-0812">Transmembrane</keyword>
<dbReference type="Proteomes" id="UP000824225">
    <property type="component" value="Unassembled WGS sequence"/>
</dbReference>
<feature type="transmembrane region" description="Helical" evidence="1">
    <location>
        <begin position="559"/>
        <end position="583"/>
    </location>
</feature>
<feature type="transmembrane region" description="Helical" evidence="1">
    <location>
        <begin position="361"/>
        <end position="387"/>
    </location>
</feature>
<keyword evidence="1" id="KW-0472">Membrane</keyword>
<keyword evidence="1" id="KW-1133">Transmembrane helix</keyword>
<feature type="transmembrane region" description="Helical" evidence="1">
    <location>
        <begin position="470"/>
        <end position="493"/>
    </location>
</feature>
<feature type="transmembrane region" description="Helical" evidence="1">
    <location>
        <begin position="113"/>
        <end position="138"/>
    </location>
</feature>
<feature type="transmembrane region" description="Helical" evidence="1">
    <location>
        <begin position="145"/>
        <end position="162"/>
    </location>
</feature>